<dbReference type="InterPro" id="IPR010675">
    <property type="entry name" value="Bin3_C"/>
</dbReference>
<dbReference type="EC" id="2.1.1.-" evidence="6"/>
<reference evidence="8" key="1">
    <citation type="submission" date="2010-04" db="EMBL/GenBank/DDBJ databases">
        <authorList>
            <person name="Reid K.E."/>
            <person name="Liao N."/>
            <person name="Chan S."/>
            <person name="Docking R."/>
            <person name="Taylor G."/>
            <person name="Moore R."/>
            <person name="Mayo M."/>
            <person name="Munro S."/>
            <person name="King J."/>
            <person name="Yanchuk A."/>
            <person name="Holt R."/>
            <person name="Jones S."/>
            <person name="Marra M."/>
            <person name="Ritland C.E."/>
            <person name="Ritland K."/>
            <person name="Bohlmann J."/>
        </authorList>
    </citation>
    <scope>NUCLEOTIDE SEQUENCE</scope>
    <source>
        <tissue evidence="8">Bud</tissue>
    </source>
</reference>
<keyword evidence="3 6" id="KW-0808">Transferase</keyword>
<dbReference type="SUPFAM" id="SSF53335">
    <property type="entry name" value="S-adenosyl-L-methionine-dependent methyltransferases"/>
    <property type="match status" value="1"/>
</dbReference>
<dbReference type="Gene3D" id="3.40.50.150">
    <property type="entry name" value="Vaccinia Virus protein VP39"/>
    <property type="match status" value="1"/>
</dbReference>
<name>D5AAQ7_PICSI</name>
<dbReference type="EMBL" id="BT123298">
    <property type="protein sequence ID" value="ADE76626.1"/>
    <property type="molecule type" value="mRNA"/>
</dbReference>
<evidence type="ECO:0000259" key="7">
    <source>
        <dbReference type="PROSITE" id="PS51515"/>
    </source>
</evidence>
<sequence length="179" mass="21065">MKGQSFEDKNVTKDLKCTYRRFFRHGTRQMSRDSGSDNIEGKFKDPDLLKRVHFRTENFVQKFPSVLDATYDTVLCLSVTKWVHLNWGDEGLICLFAKIWQIMRPGGILLLEPQPWKSYERKRLVSEVAVENFREIVFKPDAFRDILLDKIGFRSMEMISTHVPNSTAGFNRPIYLLWK</sequence>
<dbReference type="GO" id="GO:0008173">
    <property type="term" value="F:RNA methyltransferase activity"/>
    <property type="evidence" value="ECO:0007669"/>
    <property type="project" value="UniProtKB-UniRule"/>
</dbReference>
<evidence type="ECO:0000256" key="1">
    <source>
        <dbReference type="ARBA" id="ARBA00008361"/>
    </source>
</evidence>
<dbReference type="GO" id="GO:0008171">
    <property type="term" value="F:O-methyltransferase activity"/>
    <property type="evidence" value="ECO:0007669"/>
    <property type="project" value="UniProtKB-UniRule"/>
</dbReference>
<evidence type="ECO:0000256" key="5">
    <source>
        <dbReference type="PROSITE-ProRule" id="PRU00848"/>
    </source>
</evidence>
<organism evidence="8">
    <name type="scientific">Picea sitchensis</name>
    <name type="common">Sitka spruce</name>
    <name type="synonym">Pinus sitchensis</name>
    <dbReference type="NCBI Taxonomy" id="3332"/>
    <lineage>
        <taxon>Eukaryota</taxon>
        <taxon>Viridiplantae</taxon>
        <taxon>Streptophyta</taxon>
        <taxon>Embryophyta</taxon>
        <taxon>Tracheophyta</taxon>
        <taxon>Spermatophyta</taxon>
        <taxon>Pinopsida</taxon>
        <taxon>Pinidae</taxon>
        <taxon>Conifers I</taxon>
        <taxon>Pinales</taxon>
        <taxon>Pinaceae</taxon>
        <taxon>Picea</taxon>
    </lineage>
</organism>
<protein>
    <recommendedName>
        <fullName evidence="6">RNA methyltransferase</fullName>
        <ecNumber evidence="6">2.1.1.-</ecNumber>
    </recommendedName>
</protein>
<proteinExistence type="evidence at transcript level"/>
<dbReference type="InterPro" id="IPR029063">
    <property type="entry name" value="SAM-dependent_MTases_sf"/>
</dbReference>
<dbReference type="GO" id="GO:0032259">
    <property type="term" value="P:methylation"/>
    <property type="evidence" value="ECO:0007669"/>
    <property type="project" value="UniProtKB-KW"/>
</dbReference>
<evidence type="ECO:0000256" key="2">
    <source>
        <dbReference type="ARBA" id="ARBA00022603"/>
    </source>
</evidence>
<feature type="domain" description="Bin3-type SAM" evidence="7">
    <location>
        <begin position="1"/>
        <end position="179"/>
    </location>
</feature>
<evidence type="ECO:0000256" key="6">
    <source>
        <dbReference type="RuleBase" id="RU367087"/>
    </source>
</evidence>
<dbReference type="GO" id="GO:0040031">
    <property type="term" value="P:snRNA modification"/>
    <property type="evidence" value="ECO:0007669"/>
    <property type="project" value="TreeGrafter"/>
</dbReference>
<dbReference type="Pfam" id="PF06859">
    <property type="entry name" value="Bin3"/>
    <property type="match status" value="1"/>
</dbReference>
<dbReference type="GO" id="GO:0017069">
    <property type="term" value="F:snRNA binding"/>
    <property type="evidence" value="ECO:0007669"/>
    <property type="project" value="TreeGrafter"/>
</dbReference>
<keyword evidence="4 5" id="KW-0949">S-adenosyl-L-methionine</keyword>
<dbReference type="PANTHER" id="PTHR12315">
    <property type="entry name" value="BICOID-INTERACTING PROTEIN RELATED"/>
    <property type="match status" value="1"/>
</dbReference>
<dbReference type="PROSITE" id="PS51515">
    <property type="entry name" value="BIN3_SAM"/>
    <property type="match status" value="1"/>
</dbReference>
<evidence type="ECO:0000313" key="8">
    <source>
        <dbReference type="EMBL" id="ADE76626.1"/>
    </source>
</evidence>
<dbReference type="AlphaFoldDB" id="D5AAQ7"/>
<comment type="similarity">
    <text evidence="1 6">Belongs to the methyltransferase superfamily.</text>
</comment>
<keyword evidence="2 6" id="KW-0489">Methyltransferase</keyword>
<evidence type="ECO:0000256" key="3">
    <source>
        <dbReference type="ARBA" id="ARBA00022679"/>
    </source>
</evidence>
<accession>D5AAQ7</accession>
<dbReference type="PANTHER" id="PTHR12315:SF0">
    <property type="entry name" value="7SK SNRNA METHYLPHOSPHATE CAPPING ENZYME"/>
    <property type="match status" value="1"/>
</dbReference>
<dbReference type="InterPro" id="IPR039772">
    <property type="entry name" value="Bin3-like"/>
</dbReference>
<evidence type="ECO:0000256" key="4">
    <source>
        <dbReference type="ARBA" id="ARBA00022691"/>
    </source>
</evidence>
<dbReference type="InterPro" id="IPR024160">
    <property type="entry name" value="BIN3_SAM-bd_dom"/>
</dbReference>